<dbReference type="InParanoid" id="C7QCX7"/>
<evidence type="ECO:0000313" key="2">
    <source>
        <dbReference type="Proteomes" id="UP000000851"/>
    </source>
</evidence>
<dbReference type="eggNOG" id="COG4759">
    <property type="taxonomic scope" value="Bacteria"/>
</dbReference>
<dbReference type="Proteomes" id="UP000000851">
    <property type="component" value="Chromosome"/>
</dbReference>
<dbReference type="InterPro" id="IPR009737">
    <property type="entry name" value="Aim32/Apd1-like"/>
</dbReference>
<evidence type="ECO:0000313" key="1">
    <source>
        <dbReference type="EMBL" id="ACU70687.1"/>
    </source>
</evidence>
<dbReference type="HOGENOM" id="CLU_050357_1_0_11"/>
<dbReference type="SUPFAM" id="SSF52833">
    <property type="entry name" value="Thioredoxin-like"/>
    <property type="match status" value="1"/>
</dbReference>
<accession>C7QCX7</accession>
<dbReference type="InterPro" id="IPR036249">
    <property type="entry name" value="Thioredoxin-like_sf"/>
</dbReference>
<keyword evidence="2" id="KW-1185">Reference proteome</keyword>
<gene>
    <name evidence="1" type="ordered locus">Caci_1766</name>
</gene>
<protein>
    <submittedName>
        <fullName evidence="1">Sucraseferredoxin family protein</fullName>
    </submittedName>
</protein>
<sequence>MRDDQLPSPQPHACSVLSRELDEPLAGTGAVAGAWLLAEQPGPWGRTAVTASRLDPALGAELEGRTAGTAVRLALIRRVEDHHDHEPPHRRWYAASTHPRRTWLATGVVAYPTDLLKIDFAALGAGDRRAVAGLEHEFVDAPLLGVCTNGKRDACCATLGRRVAVAVEAAEEAAEALDVVAAPEAEQEIPAVWEITHLGGHRFAPTAVVLPSGYSYGRLDAASATRVLADARQGRMAVRGCRGRSTWSRAGQVAELAVRSALDEAAESALDVVAVTQTAPDPEPAWTAVVEHEDGRAYEVSVRGAYAPVPRPESCGKADGTPLELRVDAVDKIR</sequence>
<dbReference type="EMBL" id="CP001700">
    <property type="protein sequence ID" value="ACU70687.1"/>
    <property type="molecule type" value="Genomic_DNA"/>
</dbReference>
<dbReference type="KEGG" id="cai:Caci_1766"/>
<dbReference type="RefSeq" id="WP_012785981.1">
    <property type="nucleotide sequence ID" value="NC_013131.1"/>
</dbReference>
<dbReference type="PIRSF" id="PIRSF035042">
    <property type="entry name" value="UCP035042_thirdx"/>
    <property type="match status" value="1"/>
</dbReference>
<proteinExistence type="predicted"/>
<dbReference type="STRING" id="479433.Caci_1766"/>
<name>C7QCX7_CATAD</name>
<reference evidence="1 2" key="1">
    <citation type="journal article" date="2009" name="Stand. Genomic Sci.">
        <title>Complete genome sequence of Catenulispora acidiphila type strain (ID 139908).</title>
        <authorList>
            <person name="Copeland A."/>
            <person name="Lapidus A."/>
            <person name="Glavina Del Rio T."/>
            <person name="Nolan M."/>
            <person name="Lucas S."/>
            <person name="Chen F."/>
            <person name="Tice H."/>
            <person name="Cheng J.F."/>
            <person name="Bruce D."/>
            <person name="Goodwin L."/>
            <person name="Pitluck S."/>
            <person name="Mikhailova N."/>
            <person name="Pati A."/>
            <person name="Ivanova N."/>
            <person name="Mavromatis K."/>
            <person name="Chen A."/>
            <person name="Palaniappan K."/>
            <person name="Chain P."/>
            <person name="Land M."/>
            <person name="Hauser L."/>
            <person name="Chang Y.J."/>
            <person name="Jeffries C.D."/>
            <person name="Chertkov O."/>
            <person name="Brettin T."/>
            <person name="Detter J.C."/>
            <person name="Han C."/>
            <person name="Ali Z."/>
            <person name="Tindall B.J."/>
            <person name="Goker M."/>
            <person name="Bristow J."/>
            <person name="Eisen J.A."/>
            <person name="Markowitz V."/>
            <person name="Hugenholtz P."/>
            <person name="Kyrpides N.C."/>
            <person name="Klenk H.P."/>
        </authorList>
    </citation>
    <scope>NUCLEOTIDE SEQUENCE [LARGE SCALE GENOMIC DNA]</scope>
    <source>
        <strain evidence="2">DSM 44928 / JCM 14897 / NBRC 102108 / NRRL B-24433 / ID139908</strain>
    </source>
</reference>
<dbReference type="InterPro" id="IPR010350">
    <property type="entry name" value="Aim32/Apd1-like_bac"/>
</dbReference>
<organism evidence="1 2">
    <name type="scientific">Catenulispora acidiphila (strain DSM 44928 / JCM 14897 / NBRC 102108 / NRRL B-24433 / ID139908)</name>
    <dbReference type="NCBI Taxonomy" id="479433"/>
    <lineage>
        <taxon>Bacteria</taxon>
        <taxon>Bacillati</taxon>
        <taxon>Actinomycetota</taxon>
        <taxon>Actinomycetes</taxon>
        <taxon>Catenulisporales</taxon>
        <taxon>Catenulisporaceae</taxon>
        <taxon>Catenulispora</taxon>
    </lineage>
</organism>
<dbReference type="Gene3D" id="3.40.30.10">
    <property type="entry name" value="Glutaredoxin"/>
    <property type="match status" value="1"/>
</dbReference>
<dbReference type="OrthoDB" id="3399139at2"/>
<dbReference type="Pfam" id="PF06999">
    <property type="entry name" value="Suc_Fer-like"/>
    <property type="match status" value="1"/>
</dbReference>
<dbReference type="AlphaFoldDB" id="C7QCX7"/>